<evidence type="ECO:0000313" key="2">
    <source>
        <dbReference type="EMBL" id="ACK69413.1"/>
    </source>
</evidence>
<dbReference type="STRING" id="65393.PCC7424_0957"/>
<accession>B7KIK7</accession>
<dbReference type="EMBL" id="CP001291">
    <property type="protein sequence ID" value="ACK69413.1"/>
    <property type="molecule type" value="Genomic_DNA"/>
</dbReference>
<feature type="transmembrane region" description="Helical" evidence="1">
    <location>
        <begin position="12"/>
        <end position="31"/>
    </location>
</feature>
<gene>
    <name evidence="2" type="ordered locus">PCC7424_0957</name>
</gene>
<keyword evidence="3" id="KW-1185">Reference proteome</keyword>
<dbReference type="Proteomes" id="UP000002384">
    <property type="component" value="Chromosome"/>
</dbReference>
<keyword evidence="1" id="KW-0812">Transmembrane</keyword>
<evidence type="ECO:0000313" key="3">
    <source>
        <dbReference type="Proteomes" id="UP000002384"/>
    </source>
</evidence>
<organism evidence="2 3">
    <name type="scientific">Gloeothece citriformis (strain PCC 7424)</name>
    <name type="common">Cyanothece sp. (strain PCC 7424)</name>
    <dbReference type="NCBI Taxonomy" id="65393"/>
    <lineage>
        <taxon>Bacteria</taxon>
        <taxon>Bacillati</taxon>
        <taxon>Cyanobacteriota</taxon>
        <taxon>Cyanophyceae</taxon>
        <taxon>Oscillatoriophycideae</taxon>
        <taxon>Chroococcales</taxon>
        <taxon>Aphanothecaceae</taxon>
        <taxon>Gloeothece</taxon>
        <taxon>Gloeothece citriformis</taxon>
    </lineage>
</organism>
<protein>
    <submittedName>
        <fullName evidence="2">Uncharacterized protein</fullName>
    </submittedName>
</protein>
<dbReference type="HOGENOM" id="CLU_201883_2_0_3"/>
<evidence type="ECO:0000256" key="1">
    <source>
        <dbReference type="SAM" id="Phobius"/>
    </source>
</evidence>
<dbReference type="KEGG" id="cyc:PCC7424_0957"/>
<keyword evidence="1" id="KW-1133">Transmembrane helix</keyword>
<keyword evidence="1" id="KW-0472">Membrane</keyword>
<dbReference type="eggNOG" id="ENOG50321JT">
    <property type="taxonomic scope" value="Bacteria"/>
</dbReference>
<dbReference type="AlphaFoldDB" id="B7KIK7"/>
<sequence>MNIKWKVLLPKLLFWLVIELFLNCIGIDDLADYGEFVFERNLMIESL</sequence>
<name>B7KIK7_GLOC7</name>
<dbReference type="RefSeq" id="WP_012598360.1">
    <property type="nucleotide sequence ID" value="NC_011729.1"/>
</dbReference>
<proteinExistence type="predicted"/>
<reference evidence="3" key="1">
    <citation type="journal article" date="2011" name="MBio">
        <title>Novel metabolic attributes of the genus Cyanothece, comprising a group of unicellular nitrogen-fixing Cyanobacteria.</title>
        <authorList>
            <person name="Bandyopadhyay A."/>
            <person name="Elvitigala T."/>
            <person name="Welsh E."/>
            <person name="Stockel J."/>
            <person name="Liberton M."/>
            <person name="Min H."/>
            <person name="Sherman L.A."/>
            <person name="Pakrasi H.B."/>
        </authorList>
    </citation>
    <scope>NUCLEOTIDE SEQUENCE [LARGE SCALE GENOMIC DNA]</scope>
    <source>
        <strain evidence="3">PCC 7424</strain>
    </source>
</reference>